<keyword evidence="3" id="KW-1185">Reference proteome</keyword>
<evidence type="ECO:0000313" key="2">
    <source>
        <dbReference type="EMBL" id="VDN48104.1"/>
    </source>
</evidence>
<reference evidence="2 3" key="1">
    <citation type="submission" date="2018-09" db="EMBL/GenBank/DDBJ databases">
        <authorList>
            <person name="Postec A."/>
        </authorList>
    </citation>
    <scope>NUCLEOTIDE SEQUENCE [LARGE SCALE GENOMIC DNA]</scope>
    <source>
        <strain evidence="2">70B-A</strain>
    </source>
</reference>
<dbReference type="Proteomes" id="UP000279029">
    <property type="component" value="Chromosome"/>
</dbReference>
<sequence>MYFVYLILYTIMVKVSKYIVELLPIIYSYERINVIYIL</sequence>
<name>A0A3P7NY14_9FIRM</name>
<accession>A0A3P7NY14</accession>
<dbReference type="EMBL" id="LR130778">
    <property type="protein sequence ID" value="VDN48104.1"/>
    <property type="molecule type" value="Genomic_DNA"/>
</dbReference>
<keyword evidence="1" id="KW-1133">Transmembrane helix</keyword>
<dbReference type="AlphaFoldDB" id="A0A3P7NY14"/>
<feature type="transmembrane region" description="Helical" evidence="1">
    <location>
        <begin position="6"/>
        <end position="29"/>
    </location>
</feature>
<gene>
    <name evidence="2" type="ORF">PATL70BA_2215</name>
</gene>
<keyword evidence="1" id="KW-0812">Transmembrane</keyword>
<protein>
    <submittedName>
        <fullName evidence="2">Uncharacterized protein</fullName>
    </submittedName>
</protein>
<keyword evidence="1" id="KW-0472">Membrane</keyword>
<organism evidence="2 3">
    <name type="scientific">Petrocella atlantisensis</name>
    <dbReference type="NCBI Taxonomy" id="2173034"/>
    <lineage>
        <taxon>Bacteria</taxon>
        <taxon>Bacillati</taxon>
        <taxon>Bacillota</taxon>
        <taxon>Clostridia</taxon>
        <taxon>Lachnospirales</taxon>
        <taxon>Vallitaleaceae</taxon>
        <taxon>Petrocella</taxon>
    </lineage>
</organism>
<evidence type="ECO:0000256" key="1">
    <source>
        <dbReference type="SAM" id="Phobius"/>
    </source>
</evidence>
<evidence type="ECO:0000313" key="3">
    <source>
        <dbReference type="Proteomes" id="UP000279029"/>
    </source>
</evidence>
<proteinExistence type="predicted"/>
<dbReference type="KEGG" id="cbar:PATL70BA_2215"/>